<dbReference type="CDD" id="cd00553">
    <property type="entry name" value="NAD_synthase"/>
    <property type="match status" value="1"/>
</dbReference>
<sequence>MKIGVLQLNPIVGDIDGNCAAIRQGMAEARAMGADLCLTPELAVTGYPPRDLLLYDRFVRRAREAADALARNLETDAPGGPPLLLGGVEPNPCNLGKPVFNCAFWCEGGAVRRVFRKTLLPTYDVFDEARYFEPAPAQRPDDGEPGANIMTHRGRTIAVTICEDAWNDKDYWETRAYPRDPLEEAAAHGPDLIVNLSASPLFLGKQRLREDMLGAVARKYRVPLVYANQTGGNDDLIFDGRSCAFGPDGRLAGRAPGFAPAVAVFDLDAPRPDAIAPDDFGREAETWCALVMGTRDYVRKSGFSSALLGLSGGIDSAVTAAVAVEALGAENVIGVLMPSPYSSRGSVDDSLALAANLGIDTLTLPIAPIMDAFAKTLATPFAGLPEDTTEENIQSRIRGNLLMALSNKRGAMLLTTGNKSELAVGYCTIYGDMSGGFAVISDVDKSGVFALARWHNAHIRPAIPEATITKPPSAELRPDQKDQDSLPPYDVLDAILALHIERHRSARQIVEAGFDPATVDRVLRLVRSAEFKRRQAAPGIKLTPRSFGTGWRMPLACRRDI</sequence>
<dbReference type="NCBIfam" id="NF010588">
    <property type="entry name" value="PRK13981.1"/>
    <property type="match status" value="1"/>
</dbReference>
<feature type="binding site" evidence="7">
    <location>
        <begin position="309"/>
        <end position="316"/>
    </location>
    <ligand>
        <name>ATP</name>
        <dbReference type="ChEBI" id="CHEBI:30616"/>
    </ligand>
</feature>
<dbReference type="PANTHER" id="PTHR23090:SF9">
    <property type="entry name" value="GLUTAMINE-DEPENDENT NAD(+) SYNTHETASE"/>
    <property type="match status" value="1"/>
</dbReference>
<feature type="active site" description="For glutaminase activity" evidence="7">
    <location>
        <position position="117"/>
    </location>
</feature>
<dbReference type="SUPFAM" id="SSF56317">
    <property type="entry name" value="Carbon-nitrogen hydrolase"/>
    <property type="match status" value="1"/>
</dbReference>
<dbReference type="Pfam" id="PF02540">
    <property type="entry name" value="NAD_synthase"/>
    <property type="match status" value="1"/>
</dbReference>
<dbReference type="GO" id="GO:0005737">
    <property type="term" value="C:cytoplasm"/>
    <property type="evidence" value="ECO:0007669"/>
    <property type="project" value="InterPro"/>
</dbReference>
<dbReference type="InterPro" id="IPR036526">
    <property type="entry name" value="C-N_Hydrolase_sf"/>
</dbReference>
<evidence type="ECO:0000256" key="6">
    <source>
        <dbReference type="ARBA" id="ARBA00023027"/>
    </source>
</evidence>
<keyword evidence="6 7" id="KW-0520">NAD</keyword>
<gene>
    <name evidence="7" type="primary">nadE</name>
    <name evidence="12" type="ORF">GKC30_07845</name>
</gene>
<dbReference type="PANTHER" id="PTHR23090">
    <property type="entry name" value="NH 3 /GLUTAMINE-DEPENDENT NAD + SYNTHETASE"/>
    <property type="match status" value="1"/>
</dbReference>
<dbReference type="InterPro" id="IPR014729">
    <property type="entry name" value="Rossmann-like_a/b/a_fold"/>
</dbReference>
<dbReference type="InterPro" id="IPR003694">
    <property type="entry name" value="NAD_synthase"/>
</dbReference>
<evidence type="ECO:0000256" key="7">
    <source>
        <dbReference type="HAMAP-Rule" id="MF_02090"/>
    </source>
</evidence>
<dbReference type="GO" id="GO:0009435">
    <property type="term" value="P:NAD+ biosynthetic process"/>
    <property type="evidence" value="ECO:0007669"/>
    <property type="project" value="UniProtKB-UniRule"/>
</dbReference>
<feature type="active site" description="Proton acceptor; for glutaminase activity" evidence="7">
    <location>
        <position position="41"/>
    </location>
</feature>
<feature type="binding site" evidence="7">
    <location>
        <position position="416"/>
    </location>
    <ligand>
        <name>ATP</name>
        <dbReference type="ChEBI" id="CHEBI:30616"/>
    </ligand>
</feature>
<feature type="domain" description="CN hydrolase" evidence="11">
    <location>
        <begin position="1"/>
        <end position="269"/>
    </location>
</feature>
<keyword evidence="13" id="KW-1185">Reference proteome</keyword>
<feature type="binding site" evidence="7">
    <location>
        <position position="532"/>
    </location>
    <ligand>
        <name>deamido-NAD(+)</name>
        <dbReference type="ChEBI" id="CHEBI:58437"/>
        <note>ligand shared between two neighboring subunits</note>
    </ligand>
</feature>
<dbReference type="InterPro" id="IPR022310">
    <property type="entry name" value="NAD/GMP_synthase"/>
</dbReference>
<evidence type="ECO:0000259" key="11">
    <source>
        <dbReference type="PROSITE" id="PS50263"/>
    </source>
</evidence>
<dbReference type="InterPro" id="IPR014445">
    <property type="entry name" value="Gln-dep_NAD_synthase"/>
</dbReference>
<dbReference type="AlphaFoldDB" id="A0A7K1KNC0"/>
<feature type="active site" description="Nucleophile; for glutaminase activity" evidence="7">
    <location>
        <position position="162"/>
    </location>
</feature>
<dbReference type="FunFam" id="3.40.50.620:FF:000106">
    <property type="entry name" value="Glutamine-dependent NAD(+) synthetase"/>
    <property type="match status" value="1"/>
</dbReference>
<name>A0A7K1KNC0_9BACT</name>
<organism evidence="12 13">
    <name type="scientific">Pseudodesulfovibrio alkaliphilus</name>
    <dbReference type="NCBI Taxonomy" id="2661613"/>
    <lineage>
        <taxon>Bacteria</taxon>
        <taxon>Pseudomonadati</taxon>
        <taxon>Thermodesulfobacteriota</taxon>
        <taxon>Desulfovibrionia</taxon>
        <taxon>Desulfovibrionales</taxon>
        <taxon>Desulfovibrionaceae</taxon>
    </lineage>
</organism>
<comment type="catalytic activity">
    <reaction evidence="7 8">
        <text>deamido-NAD(+) + L-glutamine + ATP + H2O = L-glutamate + AMP + diphosphate + NAD(+) + H(+)</text>
        <dbReference type="Rhea" id="RHEA:24384"/>
        <dbReference type="ChEBI" id="CHEBI:15377"/>
        <dbReference type="ChEBI" id="CHEBI:15378"/>
        <dbReference type="ChEBI" id="CHEBI:29985"/>
        <dbReference type="ChEBI" id="CHEBI:30616"/>
        <dbReference type="ChEBI" id="CHEBI:33019"/>
        <dbReference type="ChEBI" id="CHEBI:57540"/>
        <dbReference type="ChEBI" id="CHEBI:58359"/>
        <dbReference type="ChEBI" id="CHEBI:58437"/>
        <dbReference type="ChEBI" id="CHEBI:456215"/>
        <dbReference type="EC" id="6.3.5.1"/>
    </reaction>
</comment>
<dbReference type="GO" id="GO:0003952">
    <property type="term" value="F:NAD+ synthase (glutamine-hydrolyzing) activity"/>
    <property type="evidence" value="ECO:0007669"/>
    <property type="project" value="UniProtKB-UniRule"/>
</dbReference>
<keyword evidence="4 7" id="KW-0547">Nucleotide-binding</keyword>
<keyword evidence="3 7" id="KW-0436">Ligase</keyword>
<dbReference type="GO" id="GO:0004359">
    <property type="term" value="F:glutaminase activity"/>
    <property type="evidence" value="ECO:0007669"/>
    <property type="project" value="InterPro"/>
</dbReference>
<dbReference type="UniPathway" id="UPA00253">
    <property type="reaction ID" value="UER00334"/>
</dbReference>
<dbReference type="GO" id="GO:0005524">
    <property type="term" value="F:ATP binding"/>
    <property type="evidence" value="ECO:0007669"/>
    <property type="project" value="UniProtKB-UniRule"/>
</dbReference>
<feature type="binding site" evidence="7">
    <location>
        <position position="205"/>
    </location>
    <ligand>
        <name>L-glutamine</name>
        <dbReference type="ChEBI" id="CHEBI:58359"/>
    </ligand>
</feature>
<dbReference type="EC" id="6.3.5.1" evidence="7 8"/>
<dbReference type="CDD" id="cd07570">
    <property type="entry name" value="GAT_Gln-NAD-synth"/>
    <property type="match status" value="1"/>
</dbReference>
<keyword evidence="5 7" id="KW-0067">ATP-binding</keyword>
<evidence type="ECO:0000256" key="10">
    <source>
        <dbReference type="SAM" id="MobiDB-lite"/>
    </source>
</evidence>
<dbReference type="NCBIfam" id="TIGR00552">
    <property type="entry name" value="nadE"/>
    <property type="match status" value="1"/>
</dbReference>
<comment type="pathway">
    <text evidence="1 7 8">Cofactor biosynthesis; NAD(+) biosynthesis; NAD(+) from deamido-NAD(+) (L-Gln route): step 1/1.</text>
</comment>
<dbReference type="InterPro" id="IPR003010">
    <property type="entry name" value="C-N_Hydrolase"/>
</dbReference>
<evidence type="ECO:0000313" key="12">
    <source>
        <dbReference type="EMBL" id="MUM77540.1"/>
    </source>
</evidence>
<proteinExistence type="inferred from homology"/>
<dbReference type="HAMAP" id="MF_02090">
    <property type="entry name" value="NadE_glutamine_dep"/>
    <property type="match status" value="1"/>
</dbReference>
<comment type="similarity">
    <text evidence="9">Belongs to the NAD synthetase family.</text>
</comment>
<dbReference type="RefSeq" id="WP_155933779.1">
    <property type="nucleotide sequence ID" value="NZ_WODC01000004.1"/>
</dbReference>
<reference evidence="12 13" key="1">
    <citation type="submission" date="2019-11" db="EMBL/GenBank/DDBJ databases">
        <title>Pseudodesulfovibrio alkaliphilus, sp. nov., an alkaliphilic sulfate-reducing bacteria from mud volcano of Taman peninsula, Russia.</title>
        <authorList>
            <person name="Frolova A."/>
            <person name="Merkel A.Y."/>
            <person name="Slobodkin A.I."/>
        </authorList>
    </citation>
    <scope>NUCLEOTIDE SEQUENCE [LARGE SCALE GENOMIC DNA]</scope>
    <source>
        <strain evidence="12 13">F-1</strain>
    </source>
</reference>
<dbReference type="PIRSF" id="PIRSF006630">
    <property type="entry name" value="NADS_GAT"/>
    <property type="match status" value="1"/>
</dbReference>
<dbReference type="Gene3D" id="3.40.50.620">
    <property type="entry name" value="HUPs"/>
    <property type="match status" value="1"/>
</dbReference>
<dbReference type="Gene3D" id="3.60.110.10">
    <property type="entry name" value="Carbon-nitrogen hydrolase"/>
    <property type="match status" value="1"/>
</dbReference>
<evidence type="ECO:0000256" key="5">
    <source>
        <dbReference type="ARBA" id="ARBA00022840"/>
    </source>
</evidence>
<dbReference type="Proteomes" id="UP000461162">
    <property type="component" value="Unassembled WGS sequence"/>
</dbReference>
<feature type="binding site" evidence="7">
    <location>
        <position position="199"/>
    </location>
    <ligand>
        <name>L-glutamine</name>
        <dbReference type="ChEBI" id="CHEBI:58359"/>
    </ligand>
</feature>
<accession>A0A7K1KNC0</accession>
<dbReference type="PROSITE" id="PS50263">
    <property type="entry name" value="CN_HYDROLASE"/>
    <property type="match status" value="1"/>
</dbReference>
<evidence type="ECO:0000256" key="3">
    <source>
        <dbReference type="ARBA" id="ARBA00022598"/>
    </source>
</evidence>
<comment type="caution">
    <text evidence="12">The sequence shown here is derived from an EMBL/GenBank/DDBJ whole genome shotgun (WGS) entry which is preliminary data.</text>
</comment>
<feature type="binding site" evidence="7">
    <location>
        <position position="421"/>
    </location>
    <ligand>
        <name>deamido-NAD(+)</name>
        <dbReference type="ChEBI" id="CHEBI:58437"/>
        <note>ligand shared between two neighboring subunits</note>
    </ligand>
</feature>
<dbReference type="Pfam" id="PF00795">
    <property type="entry name" value="CN_hydrolase"/>
    <property type="match status" value="1"/>
</dbReference>
<evidence type="ECO:0000256" key="8">
    <source>
        <dbReference type="PIRNR" id="PIRNR006630"/>
    </source>
</evidence>
<evidence type="ECO:0000256" key="4">
    <source>
        <dbReference type="ARBA" id="ARBA00022741"/>
    </source>
</evidence>
<dbReference type="SUPFAM" id="SSF52402">
    <property type="entry name" value="Adenine nucleotide alpha hydrolases-like"/>
    <property type="match status" value="1"/>
</dbReference>
<comment type="similarity">
    <text evidence="2 7 8">In the C-terminal section; belongs to the NAD synthetase family.</text>
</comment>
<feature type="region of interest" description="Disordered" evidence="10">
    <location>
        <begin position="466"/>
        <end position="485"/>
    </location>
</feature>
<evidence type="ECO:0000313" key="13">
    <source>
        <dbReference type="Proteomes" id="UP000461162"/>
    </source>
</evidence>
<dbReference type="GO" id="GO:0008795">
    <property type="term" value="F:NAD+ synthase activity"/>
    <property type="evidence" value="ECO:0007669"/>
    <property type="project" value="UniProtKB-UniRule"/>
</dbReference>
<evidence type="ECO:0000256" key="2">
    <source>
        <dbReference type="ARBA" id="ARBA00007145"/>
    </source>
</evidence>
<feature type="binding site" evidence="7">
    <location>
        <position position="392"/>
    </location>
    <ligand>
        <name>deamido-NAD(+)</name>
        <dbReference type="ChEBI" id="CHEBI:58437"/>
        <note>ligand shared between two neighboring subunits</note>
    </ligand>
</feature>
<evidence type="ECO:0000256" key="1">
    <source>
        <dbReference type="ARBA" id="ARBA00005188"/>
    </source>
</evidence>
<comment type="caution">
    <text evidence="7">Lacks conserved residue(s) required for the propagation of feature annotation.</text>
</comment>
<comment type="function">
    <text evidence="7">Catalyzes the ATP-dependent amidation of deamido-NAD to form NAD. Uses L-glutamine as a nitrogen source.</text>
</comment>
<feature type="binding site" evidence="7">
    <location>
        <position position="123"/>
    </location>
    <ligand>
        <name>L-glutamine</name>
        <dbReference type="ChEBI" id="CHEBI:58359"/>
    </ligand>
</feature>
<protein>
    <recommendedName>
        <fullName evidence="7 8">Glutamine-dependent NAD(+) synthetase</fullName>
        <ecNumber evidence="7 8">6.3.5.1</ecNumber>
    </recommendedName>
    <alternativeName>
        <fullName evidence="7 8">NAD(+) synthase [glutamine-hydrolyzing]</fullName>
    </alternativeName>
</protein>
<evidence type="ECO:0000256" key="9">
    <source>
        <dbReference type="RuleBase" id="RU003811"/>
    </source>
</evidence>
<dbReference type="EMBL" id="WODC01000004">
    <property type="protein sequence ID" value="MUM77540.1"/>
    <property type="molecule type" value="Genomic_DNA"/>
</dbReference>